<accession>A0A0D2FTB1</accession>
<dbReference type="Proteomes" id="UP000053789">
    <property type="component" value="Unassembled WGS sequence"/>
</dbReference>
<feature type="domain" description="Peptide N-acetyl-beta-D-glucosaminyl asparaginase amidase A N-terminal" evidence="1">
    <location>
        <begin position="53"/>
        <end position="366"/>
    </location>
</feature>
<sequence length="615" mass="67203">MRTSTQSIVAVVASVLRVFQVSPPILTPETISHRTLLQDERDSSGSFVSQVPGCTVTQTLMVHSFTNSYGHPYVGPYTPPQCSFNRVTLNLTVTAAGKQFDRLAVAYFGDIEIWRTSTAEPTPNGIIWTYIKDVSHLLSLFTHNQTLIFDLGNLINENYTSPFNATLQATFFTTADTEKSADLIVPISAGRSASNKSSAWNYHYGGALNTLVLPQNIERAVFTVSATGQMDEEFWYSNVLSSNVHTFGADSLPGYSPFREIQLLIDGNLAGVVWPFPIIFTGGIVRGFWRPVVGIDAFDIREDEIDITPWLPLLCDGESHSFELRVVGIDDNDNRTGLLSESVGSYWVLTGKIFIWLDCAGSVTTGSYPMANVSAYSIALSSAVGTTSNGTNCTLSYTVDVDRQLSISSEVQTSHGTKVAVWRQSLAYSNEGNISDFGDVQVTRQNTLGRAASSEGYSRAFNYPLSVNSTIVQDESAGTLFISAALRRGQDIEIRGHSVFPPCLEWFDPIYPEEVGRRGAHPIFSGSRLITAQNGSAVYFSHGNTSVSPGTTQQDLSFYGIQTQALGSSSVKLVGLYHRHVLAVNDTLIRDEETFPGQANETQTNFRTFPPKVVG</sequence>
<name>A0A0D2FTB1_CLAB1</name>
<dbReference type="Pfam" id="PF25156">
    <property type="entry name" value="PNGase_A_C"/>
    <property type="match status" value="1"/>
</dbReference>
<organism evidence="2 3">
    <name type="scientific">Cladophialophora bantiana (strain ATCC 10958 / CBS 173.52 / CDC B-1940 / NIH 8579)</name>
    <name type="common">Xylohypha bantiana</name>
    <dbReference type="NCBI Taxonomy" id="1442370"/>
    <lineage>
        <taxon>Eukaryota</taxon>
        <taxon>Fungi</taxon>
        <taxon>Dikarya</taxon>
        <taxon>Ascomycota</taxon>
        <taxon>Pezizomycotina</taxon>
        <taxon>Eurotiomycetes</taxon>
        <taxon>Chaetothyriomycetidae</taxon>
        <taxon>Chaetothyriales</taxon>
        <taxon>Herpotrichiellaceae</taxon>
        <taxon>Cladophialophora</taxon>
    </lineage>
</organism>
<dbReference type="AlphaFoldDB" id="A0A0D2FTB1"/>
<dbReference type="Pfam" id="PF12222">
    <property type="entry name" value="PNGaseA"/>
    <property type="match status" value="1"/>
</dbReference>
<dbReference type="GeneID" id="27702877"/>
<evidence type="ECO:0000313" key="3">
    <source>
        <dbReference type="Proteomes" id="UP000053789"/>
    </source>
</evidence>
<protein>
    <recommendedName>
        <fullName evidence="1">Peptide N-acetyl-beta-D-glucosaminyl asparaginase amidase A N-terminal domain-containing protein</fullName>
    </recommendedName>
</protein>
<proteinExistence type="predicted"/>
<dbReference type="InterPro" id="IPR021102">
    <property type="entry name" value="PNGase_A"/>
</dbReference>
<reference evidence="2" key="1">
    <citation type="submission" date="2015-01" db="EMBL/GenBank/DDBJ databases">
        <title>The Genome Sequence of Cladophialophora bantiana CBS 173.52.</title>
        <authorList>
            <consortium name="The Broad Institute Genomics Platform"/>
            <person name="Cuomo C."/>
            <person name="de Hoog S."/>
            <person name="Gorbushina A."/>
            <person name="Stielow B."/>
            <person name="Teixiera M."/>
            <person name="Abouelleil A."/>
            <person name="Chapman S.B."/>
            <person name="Priest M."/>
            <person name="Young S.K."/>
            <person name="Wortman J."/>
            <person name="Nusbaum C."/>
            <person name="Birren B."/>
        </authorList>
    </citation>
    <scope>NUCLEOTIDE SEQUENCE [LARGE SCALE GENOMIC DNA]</scope>
    <source>
        <strain evidence="2">CBS 173.52</strain>
    </source>
</reference>
<keyword evidence="3" id="KW-1185">Reference proteome</keyword>
<evidence type="ECO:0000259" key="1">
    <source>
        <dbReference type="Pfam" id="PF12222"/>
    </source>
</evidence>
<dbReference type="EMBL" id="KN846995">
    <property type="protein sequence ID" value="KIW89792.1"/>
    <property type="molecule type" value="Genomic_DNA"/>
</dbReference>
<dbReference type="RefSeq" id="XP_016616461.1">
    <property type="nucleotide sequence ID" value="XM_016767669.1"/>
</dbReference>
<dbReference type="HOGENOM" id="CLU_011027_0_1_1"/>
<dbReference type="OrthoDB" id="1612078at2759"/>
<evidence type="ECO:0000313" key="2">
    <source>
        <dbReference type="EMBL" id="KIW89792.1"/>
    </source>
</evidence>
<dbReference type="InterPro" id="IPR056948">
    <property type="entry name" value="PNGaseA_N"/>
</dbReference>
<dbReference type="VEuPathDB" id="FungiDB:Z519_09949"/>
<gene>
    <name evidence="2" type="ORF">Z519_09949</name>
</gene>
<dbReference type="PANTHER" id="PTHR31104">
    <property type="entry name" value="PEPTIDE-N4-(N-ACETYL-BETA-GLUCOSAMINYL)ASPARAGINE AMIDASE A PROTEIN"/>
    <property type="match status" value="1"/>
</dbReference>